<protein>
    <submittedName>
        <fullName evidence="4">IS110 family transposase</fullName>
    </submittedName>
</protein>
<evidence type="ECO:0000256" key="1">
    <source>
        <dbReference type="SAM" id="Coils"/>
    </source>
</evidence>
<dbReference type="InterPro" id="IPR002525">
    <property type="entry name" value="Transp_IS110-like_N"/>
</dbReference>
<dbReference type="InterPro" id="IPR047650">
    <property type="entry name" value="Transpos_IS110"/>
</dbReference>
<keyword evidence="5" id="KW-1185">Reference proteome</keyword>
<dbReference type="GO" id="GO:0006313">
    <property type="term" value="P:DNA transposition"/>
    <property type="evidence" value="ECO:0007669"/>
    <property type="project" value="InterPro"/>
</dbReference>
<dbReference type="GO" id="GO:0004803">
    <property type="term" value="F:transposase activity"/>
    <property type="evidence" value="ECO:0007669"/>
    <property type="project" value="InterPro"/>
</dbReference>
<feature type="domain" description="Transposase IS116/IS110/IS902 C-terminal" evidence="3">
    <location>
        <begin position="253"/>
        <end position="332"/>
    </location>
</feature>
<evidence type="ECO:0000259" key="3">
    <source>
        <dbReference type="Pfam" id="PF02371"/>
    </source>
</evidence>
<dbReference type="Pfam" id="PF01548">
    <property type="entry name" value="DEDD_Tnp_IS110"/>
    <property type="match status" value="1"/>
</dbReference>
<sequence>MHARVAAIDVGKRESVVCVRLPSVELGGEWRQEVRTFGTATKDLLALRDWLTGQEVTTVVLEATGQYWRGAFYVLEEAVDVILVNPAHVKGLPGRKTDVLDAVWLCRLAECGLVRASFVPPEPVRQLRDLTRHRASLLGERTRQVQRLEKTLEDAQVKISSVLTDLLGASGRAMLEALIAGERDPVVLAGRAKGRLRARIPELIDALEGRFTEHHAFLCRQHMRLIDEITELLDELAERITDAMRPWERQVGLLQTIPGVGRCTAETIVAETGALTERFPTPGHLASWAGVTPGHYQSAGKVNSSRTGPGSRWLAAALGLAALSAGRSKYTYLGARYRRLAPQIGGQRANVALQHDILIAVWHMLKNDQPYRDPGGDYYDRKDPEGTRRHAVAQLRRLGFHVELSKTA</sequence>
<reference evidence="4" key="1">
    <citation type="submission" date="2021-04" db="EMBL/GenBank/DDBJ databases">
        <title>Genome based classification of Actinospica acidithermotolerans sp. nov., an actinobacterium isolated from an Indonesian hot spring.</title>
        <authorList>
            <person name="Kusuma A.B."/>
            <person name="Putra K.E."/>
            <person name="Nafisah S."/>
            <person name="Loh J."/>
            <person name="Nouioui I."/>
            <person name="Goodfellow M."/>
        </authorList>
    </citation>
    <scope>NUCLEOTIDE SEQUENCE</scope>
    <source>
        <strain evidence="4">MGRD01-02</strain>
    </source>
</reference>
<gene>
    <name evidence="4" type="ORF">KDK95_25600</name>
</gene>
<dbReference type="InterPro" id="IPR003346">
    <property type="entry name" value="Transposase_20"/>
</dbReference>
<keyword evidence="1" id="KW-0175">Coiled coil</keyword>
<dbReference type="Proteomes" id="UP000676325">
    <property type="component" value="Unassembled WGS sequence"/>
</dbReference>
<organism evidence="4 5">
    <name type="scientific">Actinospica acidithermotolerans</name>
    <dbReference type="NCBI Taxonomy" id="2828514"/>
    <lineage>
        <taxon>Bacteria</taxon>
        <taxon>Bacillati</taxon>
        <taxon>Actinomycetota</taxon>
        <taxon>Actinomycetes</taxon>
        <taxon>Catenulisporales</taxon>
        <taxon>Actinospicaceae</taxon>
        <taxon>Actinospica</taxon>
    </lineage>
</organism>
<evidence type="ECO:0000259" key="2">
    <source>
        <dbReference type="Pfam" id="PF01548"/>
    </source>
</evidence>
<dbReference type="AlphaFoldDB" id="A0A941IL72"/>
<feature type="domain" description="Transposase IS110-like N-terminal" evidence="2">
    <location>
        <begin position="7"/>
        <end position="154"/>
    </location>
</feature>
<name>A0A941IL72_9ACTN</name>
<accession>A0A941IL72</accession>
<dbReference type="PANTHER" id="PTHR33055">
    <property type="entry name" value="TRANSPOSASE FOR INSERTION SEQUENCE ELEMENT IS1111A"/>
    <property type="match status" value="1"/>
</dbReference>
<feature type="coiled-coil region" evidence="1">
    <location>
        <begin position="138"/>
        <end position="165"/>
    </location>
</feature>
<dbReference type="EMBL" id="JAGSOH010000096">
    <property type="protein sequence ID" value="MBR7829707.1"/>
    <property type="molecule type" value="Genomic_DNA"/>
</dbReference>
<dbReference type="GO" id="GO:0003677">
    <property type="term" value="F:DNA binding"/>
    <property type="evidence" value="ECO:0007669"/>
    <property type="project" value="InterPro"/>
</dbReference>
<dbReference type="PANTHER" id="PTHR33055:SF15">
    <property type="entry name" value="TRANSPOSASE-RELATED"/>
    <property type="match status" value="1"/>
</dbReference>
<dbReference type="Pfam" id="PF02371">
    <property type="entry name" value="Transposase_20"/>
    <property type="match status" value="1"/>
</dbReference>
<dbReference type="NCBIfam" id="NF033542">
    <property type="entry name" value="transpos_IS110"/>
    <property type="match status" value="1"/>
</dbReference>
<evidence type="ECO:0000313" key="5">
    <source>
        <dbReference type="Proteomes" id="UP000676325"/>
    </source>
</evidence>
<comment type="caution">
    <text evidence="4">The sequence shown here is derived from an EMBL/GenBank/DDBJ whole genome shotgun (WGS) entry which is preliminary data.</text>
</comment>
<proteinExistence type="predicted"/>
<evidence type="ECO:0000313" key="4">
    <source>
        <dbReference type="EMBL" id="MBR7829707.1"/>
    </source>
</evidence>